<reference evidence="2 3" key="1">
    <citation type="submission" date="2016-02" db="EMBL/GenBank/DDBJ databases">
        <title>Genome analysis of coral dinoflagellate symbionts highlights evolutionary adaptations to a symbiotic lifestyle.</title>
        <authorList>
            <person name="Aranda M."/>
            <person name="Li Y."/>
            <person name="Liew Y.J."/>
            <person name="Baumgarten S."/>
            <person name="Simakov O."/>
            <person name="Wilson M."/>
            <person name="Piel J."/>
            <person name="Ashoor H."/>
            <person name="Bougouffa S."/>
            <person name="Bajic V.B."/>
            <person name="Ryu T."/>
            <person name="Ravasi T."/>
            <person name="Bayer T."/>
            <person name="Micklem G."/>
            <person name="Kim H."/>
            <person name="Bhak J."/>
            <person name="Lajeunesse T.C."/>
            <person name="Voolstra C.R."/>
        </authorList>
    </citation>
    <scope>NUCLEOTIDE SEQUENCE [LARGE SCALE GENOMIC DNA]</scope>
    <source>
        <strain evidence="2 3">CCMP2467</strain>
    </source>
</reference>
<feature type="region of interest" description="Disordered" evidence="1">
    <location>
        <begin position="645"/>
        <end position="684"/>
    </location>
</feature>
<dbReference type="OrthoDB" id="416445at2759"/>
<protein>
    <submittedName>
        <fullName evidence="2">Uncharacterized protein</fullName>
    </submittedName>
</protein>
<feature type="region of interest" description="Disordered" evidence="1">
    <location>
        <begin position="229"/>
        <end position="273"/>
    </location>
</feature>
<sequence>MSWGSRRGNMLNNEYHRDFPTYLTMHLDRYQKAYLDHDVNSRDTHQIQTAAVAQRPHGSMSQGNNPADKAEQVRQKTKSDETAFMGMSAYLLMGKVSVLAFHDVLDDPGTPGWFRTAAELGYDMMSRGADAETLADLMDDVALRQEGETWFLRAEKYRSGLRRLWAREKYKRERERGPMHIDPAVQREVPEFATSLIGYLRRSMLAQEFNDLQYYPPCWGHDVYDRASPQGDGLDTPSCSGSSSGTNTPPEVRAADARGHVSDPTETDPAEEDTDAAILVQKKWLLKDEDESDEIVVEVPDEEAERPGGATTATPEDTIEGPEADAAEGLWLILLGLDPYGGSLSVPADLTTMPMTLPTEIVENVRATLSEHTAEEVEEMRAALPNVLAAIKEELLGLLDEAARARSSSSRPTPVDTEPPEAMNEGDENQLMQRTVTGMLRTSKRGQGIREDKLALHQELQDFPQGTASSLARRLRRRLQGETHHIEDWVTIEAVLAANSETKEACPEGEEEAAQEEWVEKWLRRLARPRHGQPASSTDVVHVNTAPLNDTQLYEDREKEENAQETADIALYEWHQQQVKAAQAKMDDEVTLQANLGLSTRRPAKKVRLTVQIEREGTKHYSEFEINAGEEIKLGISLSEGAPGHYLHGQPVSSAEAREHLQKEESRLRAGGSTPPRTSYSMEDPATRDMYTRWLGGQATAEQVADLGGVDMVKFFEAVREIEDIQTLPDTAPPAEGQGLGPDREGPTLAHIIRLNYLGEQWKTQLANTKFQETYRAWLAGTVGDDMVVLLYGNGVMALYRLLLERGYRHIPQPTDCGSDSNSDTETVPFQPAPPAGMAREECGPDDADTLILGEGILTGRIVREEKRYDPEARIKPLEARCPDGQPLPPAPRAAFGQDRMKLESRDLHPLTVFDKSSQIMSWAVHAAVTEERFKRFHDNAESTCKVCSVASKTFLNFYECLGGSPQEQVLDKPATGGDATRRMSSCQEPGKSLAKQAVQAKADPPHMDVTGSAMSVVSVAFVPGFGLPSSNPLWGGATGIWVGNLPGLCREAEFDHFLCRLGFPNVQMFMPRKARVPKRNKGFVFLNPGKTMLLMLVNALWGRRLIHRMREHGLVLRPQNLHNLQAGDLQCELKRLLPGEAQTRISSTSPSESSAAVLRACTRYFQETFRPGMLPAAQAAHRSHRQLVKAASVETGQKCIVSGQIVGQEPLAHALAAARQDTPSP</sequence>
<feature type="region of interest" description="Disordered" evidence="1">
    <location>
        <begin position="300"/>
        <end position="320"/>
    </location>
</feature>
<evidence type="ECO:0000313" key="2">
    <source>
        <dbReference type="EMBL" id="OLP83226.1"/>
    </source>
</evidence>
<evidence type="ECO:0000313" key="3">
    <source>
        <dbReference type="Proteomes" id="UP000186817"/>
    </source>
</evidence>
<dbReference type="EMBL" id="LSRX01001130">
    <property type="protein sequence ID" value="OLP83226.1"/>
    <property type="molecule type" value="Genomic_DNA"/>
</dbReference>
<feature type="region of interest" description="Disordered" evidence="1">
    <location>
        <begin position="402"/>
        <end position="430"/>
    </location>
</feature>
<name>A0A1Q9CJY8_SYMMI</name>
<gene>
    <name evidence="2" type="ORF">AK812_SmicGene36022</name>
</gene>
<feature type="compositionally biased region" description="Basic and acidic residues" evidence="1">
    <location>
        <begin position="253"/>
        <end position="263"/>
    </location>
</feature>
<evidence type="ECO:0000256" key="1">
    <source>
        <dbReference type="SAM" id="MobiDB-lite"/>
    </source>
</evidence>
<feature type="compositionally biased region" description="Basic and acidic residues" evidence="1">
    <location>
        <begin position="656"/>
        <end position="668"/>
    </location>
</feature>
<accession>A0A1Q9CJY8</accession>
<comment type="caution">
    <text evidence="2">The sequence shown here is derived from an EMBL/GenBank/DDBJ whole genome shotgun (WGS) entry which is preliminary data.</text>
</comment>
<organism evidence="2 3">
    <name type="scientific">Symbiodinium microadriaticum</name>
    <name type="common">Dinoflagellate</name>
    <name type="synonym">Zooxanthella microadriatica</name>
    <dbReference type="NCBI Taxonomy" id="2951"/>
    <lineage>
        <taxon>Eukaryota</taxon>
        <taxon>Sar</taxon>
        <taxon>Alveolata</taxon>
        <taxon>Dinophyceae</taxon>
        <taxon>Suessiales</taxon>
        <taxon>Symbiodiniaceae</taxon>
        <taxon>Symbiodinium</taxon>
    </lineage>
</organism>
<dbReference type="AlphaFoldDB" id="A0A1Q9CJY8"/>
<keyword evidence="3" id="KW-1185">Reference proteome</keyword>
<feature type="region of interest" description="Disordered" evidence="1">
    <location>
        <begin position="814"/>
        <end position="845"/>
    </location>
</feature>
<feature type="compositionally biased region" description="Polar residues" evidence="1">
    <location>
        <begin position="816"/>
        <end position="828"/>
    </location>
</feature>
<feature type="region of interest" description="Disordered" evidence="1">
    <location>
        <begin position="49"/>
        <end position="76"/>
    </location>
</feature>
<proteinExistence type="predicted"/>
<dbReference type="Proteomes" id="UP000186817">
    <property type="component" value="Unassembled WGS sequence"/>
</dbReference>
<feature type="compositionally biased region" description="Polar residues" evidence="1">
    <location>
        <begin position="237"/>
        <end position="249"/>
    </location>
</feature>